<dbReference type="EMBL" id="LNIX01000010">
    <property type="protein sequence ID" value="OXA49819.1"/>
    <property type="molecule type" value="Genomic_DNA"/>
</dbReference>
<keyword evidence="1" id="KW-0812">Transmembrane</keyword>
<evidence type="ECO:0000313" key="2">
    <source>
        <dbReference type="EMBL" id="OXA49819.1"/>
    </source>
</evidence>
<proteinExistence type="predicted"/>
<keyword evidence="1" id="KW-0472">Membrane</keyword>
<accession>A0A226DX62</accession>
<reference evidence="2 3" key="1">
    <citation type="submission" date="2015-12" db="EMBL/GenBank/DDBJ databases">
        <title>The genome of Folsomia candida.</title>
        <authorList>
            <person name="Faddeeva A."/>
            <person name="Derks M.F."/>
            <person name="Anvar Y."/>
            <person name="Smit S."/>
            <person name="Van Straalen N."/>
            <person name="Roelofs D."/>
        </authorList>
    </citation>
    <scope>NUCLEOTIDE SEQUENCE [LARGE SCALE GENOMIC DNA]</scope>
    <source>
        <strain evidence="2 3">VU population</strain>
        <tissue evidence="2">Whole body</tissue>
    </source>
</reference>
<keyword evidence="3" id="KW-1185">Reference proteome</keyword>
<keyword evidence="1" id="KW-1133">Transmembrane helix</keyword>
<dbReference type="AlphaFoldDB" id="A0A226DX62"/>
<gene>
    <name evidence="2" type="ORF">Fcan01_15523</name>
</gene>
<dbReference type="Proteomes" id="UP000198287">
    <property type="component" value="Unassembled WGS sequence"/>
</dbReference>
<evidence type="ECO:0000256" key="1">
    <source>
        <dbReference type="SAM" id="Phobius"/>
    </source>
</evidence>
<sequence>MEAINLSGTEIKIAGVNEKGVGSISKLTNDPTAVNFNAVVHLILELQFMMKFELKVIEVTDYFPEAHVAFNVTNSSLAYQLITGNADIAIGYLYQVLPRLRFGNPIVCFYTEEIYAFFRQPKNLMEHSNVFTKPFKLDLVLGTVLLLIAIGTVAEFSEFQKAGLPRFLLKFARACEWAVSNVARQGYPQDWTRRRDYVKCILFMGMLLSFALNSYYSAAILSYFRTDEEIIRKFSQLVPARFSIDAFTSIKSAFPSDSENVELHC</sequence>
<organism evidence="2 3">
    <name type="scientific">Folsomia candida</name>
    <name type="common">Springtail</name>
    <dbReference type="NCBI Taxonomy" id="158441"/>
    <lineage>
        <taxon>Eukaryota</taxon>
        <taxon>Metazoa</taxon>
        <taxon>Ecdysozoa</taxon>
        <taxon>Arthropoda</taxon>
        <taxon>Hexapoda</taxon>
        <taxon>Collembola</taxon>
        <taxon>Entomobryomorpha</taxon>
        <taxon>Isotomoidea</taxon>
        <taxon>Isotomidae</taxon>
        <taxon>Proisotominae</taxon>
        <taxon>Folsomia</taxon>
    </lineage>
</organism>
<protein>
    <submittedName>
        <fullName evidence="2">Uncharacterized protein</fullName>
    </submittedName>
</protein>
<comment type="caution">
    <text evidence="2">The sequence shown here is derived from an EMBL/GenBank/DDBJ whole genome shotgun (WGS) entry which is preliminary data.</text>
</comment>
<name>A0A226DX62_FOLCA</name>
<feature type="transmembrane region" description="Helical" evidence="1">
    <location>
        <begin position="201"/>
        <end position="224"/>
    </location>
</feature>
<dbReference type="OrthoDB" id="7282562at2759"/>
<evidence type="ECO:0000313" key="3">
    <source>
        <dbReference type="Proteomes" id="UP000198287"/>
    </source>
</evidence>